<evidence type="ECO:0000313" key="10">
    <source>
        <dbReference type="Proteomes" id="UP000312495"/>
    </source>
</evidence>
<evidence type="ECO:0000256" key="7">
    <source>
        <dbReference type="ARBA" id="ARBA00023136"/>
    </source>
</evidence>
<dbReference type="PANTHER" id="PTHR42810:SF4">
    <property type="entry name" value="URIC ACID TRANSPORTER UACT"/>
    <property type="match status" value="1"/>
</dbReference>
<reference evidence="9 10" key="1">
    <citation type="submission" date="2019-06" db="EMBL/GenBank/DDBJ databases">
        <title>Biocontrol Bacillus strains from Vietnam.</title>
        <authorList>
            <person name="Borriss R."/>
            <person name="Lasch P."/>
            <person name="Thanh Tam L.T."/>
            <person name="Luong P.T."/>
            <person name="Phuong Thao L.T."/>
            <person name="Kim Chung L.T."/>
        </authorList>
    </citation>
    <scope>NUCLEOTIDE SEQUENCE [LARGE SCALE GENOMIC DNA]</scope>
    <source>
        <strain evidence="9 10">SN1</strain>
    </source>
</reference>
<protein>
    <submittedName>
        <fullName evidence="9">Xanthine permease</fullName>
    </submittedName>
</protein>
<feature type="transmembrane region" description="Helical" evidence="8">
    <location>
        <begin position="154"/>
        <end position="174"/>
    </location>
</feature>
<feature type="transmembrane region" description="Helical" evidence="8">
    <location>
        <begin position="68"/>
        <end position="88"/>
    </location>
</feature>
<keyword evidence="6 8" id="KW-1133">Transmembrane helix</keyword>
<comment type="caution">
    <text evidence="9">The sequence shown here is derived from an EMBL/GenBank/DDBJ whole genome shotgun (WGS) entry which is preliminary data.</text>
</comment>
<dbReference type="InterPro" id="IPR006042">
    <property type="entry name" value="Xan_ur_permease"/>
</dbReference>
<dbReference type="GO" id="GO:0042907">
    <property type="term" value="F:xanthine transmembrane transporter activity"/>
    <property type="evidence" value="ECO:0007669"/>
    <property type="project" value="TreeGrafter"/>
</dbReference>
<feature type="transmembrane region" description="Helical" evidence="8">
    <location>
        <begin position="402"/>
        <end position="419"/>
    </location>
</feature>
<evidence type="ECO:0000256" key="3">
    <source>
        <dbReference type="ARBA" id="ARBA00022448"/>
    </source>
</evidence>
<dbReference type="Proteomes" id="UP000312495">
    <property type="component" value="Unassembled WGS sequence"/>
</dbReference>
<keyword evidence="7 8" id="KW-0472">Membrane</keyword>
<feature type="transmembrane region" description="Helical" evidence="8">
    <location>
        <begin position="368"/>
        <end position="390"/>
    </location>
</feature>
<dbReference type="NCBIfam" id="TIGR00801">
    <property type="entry name" value="ncs2"/>
    <property type="match status" value="1"/>
</dbReference>
<sequence length="440" mass="46593">MRQHPIKIASLGMQHMLAMYAGAIIVPLIVGGGLGLNQKELTYLVSIDLLMCGVATILQALSNRFFGIGLPVVLGCTFTAVGPMIAIGKQYGVSSIYGAIIAAGLFVVIFAKLFGKLVKLFPPVVTGSVVTVIGVTLVPAAINDMAGGVGSKDFGSLENLALAFGVLLFIIIMYRFFDGFIRSISILLGLLFGTIVAAFMGKVSLQAVGEADWFHGIQPFYFGTPTFELTPIITMILVACVGIVEATGVYFALSDICNKKIGEKELTKGYRAEGLAMVLGGIFNAFPYTTYSQNVGLVQLTGVRNRVIIYTCGGMLIVLGFIPKIAAITTIIPKSVLGGAMLAMFGMVMAYGIKMLSSVDFGRQENLLIVACSVGIGLGVTVVPTLFSQLPESIRILTDNGIVLGSASAVLLNIVFNMVPQRKVKVKDEPVPIQSAVREA</sequence>
<dbReference type="InterPro" id="IPR006043">
    <property type="entry name" value="NCS2"/>
</dbReference>
<feature type="transmembrane region" description="Helical" evidence="8">
    <location>
        <begin position="307"/>
        <end position="332"/>
    </location>
</feature>
<dbReference type="EMBL" id="VEPV01000010">
    <property type="protein sequence ID" value="TNP12174.1"/>
    <property type="molecule type" value="Genomic_DNA"/>
</dbReference>
<dbReference type="PROSITE" id="PS01116">
    <property type="entry name" value="XANTH_URACIL_PERMASE"/>
    <property type="match status" value="1"/>
</dbReference>
<evidence type="ECO:0000256" key="6">
    <source>
        <dbReference type="ARBA" id="ARBA00022989"/>
    </source>
</evidence>
<evidence type="ECO:0000256" key="2">
    <source>
        <dbReference type="ARBA" id="ARBA00008821"/>
    </source>
</evidence>
<gene>
    <name evidence="9" type="primary">pbuX</name>
    <name evidence="9" type="ORF">FHY71_22505</name>
</gene>
<dbReference type="PANTHER" id="PTHR42810">
    <property type="entry name" value="PURINE PERMEASE C1399.01C-RELATED"/>
    <property type="match status" value="1"/>
</dbReference>
<proteinExistence type="inferred from homology"/>
<feature type="transmembrane region" description="Helical" evidence="8">
    <location>
        <begin position="338"/>
        <end position="356"/>
    </location>
</feature>
<dbReference type="AlphaFoldDB" id="A0A5C5A045"/>
<keyword evidence="4" id="KW-1003">Cell membrane</keyword>
<evidence type="ECO:0000256" key="1">
    <source>
        <dbReference type="ARBA" id="ARBA00004651"/>
    </source>
</evidence>
<organism evidence="9 10">
    <name type="scientific">Bacillus tropicus</name>
    <dbReference type="NCBI Taxonomy" id="2026188"/>
    <lineage>
        <taxon>Bacteria</taxon>
        <taxon>Bacillati</taxon>
        <taxon>Bacillota</taxon>
        <taxon>Bacilli</taxon>
        <taxon>Bacillales</taxon>
        <taxon>Bacillaceae</taxon>
        <taxon>Bacillus</taxon>
        <taxon>Bacillus cereus group</taxon>
    </lineage>
</organism>
<dbReference type="NCBIfam" id="TIGR03173">
    <property type="entry name" value="pbuX"/>
    <property type="match status" value="1"/>
</dbReference>
<evidence type="ECO:0000256" key="4">
    <source>
        <dbReference type="ARBA" id="ARBA00022475"/>
    </source>
</evidence>
<dbReference type="NCBIfam" id="NF037981">
    <property type="entry name" value="NCS2_1"/>
    <property type="match status" value="1"/>
</dbReference>
<keyword evidence="3" id="KW-0813">Transport</keyword>
<dbReference type="Pfam" id="PF00860">
    <property type="entry name" value="Xan_ur_permease"/>
    <property type="match status" value="1"/>
</dbReference>
<feature type="transmembrane region" description="Helical" evidence="8">
    <location>
        <begin position="94"/>
        <end position="113"/>
    </location>
</feature>
<feature type="transmembrane region" description="Helical" evidence="8">
    <location>
        <begin position="229"/>
        <end position="253"/>
    </location>
</feature>
<evidence type="ECO:0000256" key="8">
    <source>
        <dbReference type="SAM" id="Phobius"/>
    </source>
</evidence>
<evidence type="ECO:0000313" key="9">
    <source>
        <dbReference type="EMBL" id="TNP12174.1"/>
    </source>
</evidence>
<feature type="transmembrane region" description="Helical" evidence="8">
    <location>
        <begin position="16"/>
        <end position="35"/>
    </location>
</feature>
<accession>A0A5C5A045</accession>
<feature type="transmembrane region" description="Helical" evidence="8">
    <location>
        <begin position="120"/>
        <end position="142"/>
    </location>
</feature>
<comment type="subcellular location">
    <subcellularLocation>
        <location evidence="1">Cell membrane</location>
        <topology evidence="1">Multi-pass membrane protein</topology>
    </subcellularLocation>
</comment>
<dbReference type="GO" id="GO:0005886">
    <property type="term" value="C:plasma membrane"/>
    <property type="evidence" value="ECO:0007669"/>
    <property type="project" value="UniProtKB-SubCell"/>
</dbReference>
<comment type="similarity">
    <text evidence="2">Belongs to the nucleobase:cation symporter-2 (NCS2) (TC 2.A.40) family.</text>
</comment>
<dbReference type="RefSeq" id="WP_001248828.1">
    <property type="nucleotide sequence ID" value="NZ_CP078081.1"/>
</dbReference>
<feature type="transmembrane region" description="Helical" evidence="8">
    <location>
        <begin position="41"/>
        <end position="61"/>
    </location>
</feature>
<feature type="transmembrane region" description="Helical" evidence="8">
    <location>
        <begin position="186"/>
        <end position="209"/>
    </location>
</feature>
<evidence type="ECO:0000256" key="5">
    <source>
        <dbReference type="ARBA" id="ARBA00022692"/>
    </source>
</evidence>
<keyword evidence="5 8" id="KW-0812">Transmembrane</keyword>
<dbReference type="InterPro" id="IPR017588">
    <property type="entry name" value="UacT-like"/>
</dbReference>
<name>A0A5C5A045_9BACI</name>